<comment type="caution">
    <text evidence="2">The sequence shown here is derived from an EMBL/GenBank/DDBJ whole genome shotgun (WGS) entry which is preliminary data.</text>
</comment>
<keyword evidence="3" id="KW-1185">Reference proteome</keyword>
<feature type="signal peptide" evidence="1">
    <location>
        <begin position="1"/>
        <end position="19"/>
    </location>
</feature>
<dbReference type="EMBL" id="ML978132">
    <property type="protein sequence ID" value="KAF2095109.1"/>
    <property type="molecule type" value="Genomic_DNA"/>
</dbReference>
<reference evidence="2" key="1">
    <citation type="journal article" date="2020" name="Stud. Mycol.">
        <title>101 Dothideomycetes genomes: a test case for predicting lifestyles and emergence of pathogens.</title>
        <authorList>
            <person name="Haridas S."/>
            <person name="Albert R."/>
            <person name="Binder M."/>
            <person name="Bloem J."/>
            <person name="Labutti K."/>
            <person name="Salamov A."/>
            <person name="Andreopoulos B."/>
            <person name="Baker S."/>
            <person name="Barry K."/>
            <person name="Bills G."/>
            <person name="Bluhm B."/>
            <person name="Cannon C."/>
            <person name="Castanera R."/>
            <person name="Culley D."/>
            <person name="Daum C."/>
            <person name="Ezra D."/>
            <person name="Gonzalez J."/>
            <person name="Henrissat B."/>
            <person name="Kuo A."/>
            <person name="Liang C."/>
            <person name="Lipzen A."/>
            <person name="Lutzoni F."/>
            <person name="Magnuson J."/>
            <person name="Mondo S."/>
            <person name="Nolan M."/>
            <person name="Ohm R."/>
            <person name="Pangilinan J."/>
            <person name="Park H.-J."/>
            <person name="Ramirez L."/>
            <person name="Alfaro M."/>
            <person name="Sun H."/>
            <person name="Tritt A."/>
            <person name="Yoshinaga Y."/>
            <person name="Zwiers L.-H."/>
            <person name="Turgeon B."/>
            <person name="Goodwin S."/>
            <person name="Spatafora J."/>
            <person name="Crous P."/>
            <person name="Grigoriev I."/>
        </authorList>
    </citation>
    <scope>NUCLEOTIDE SEQUENCE</scope>
    <source>
        <strain evidence="2">CBS 133067</strain>
    </source>
</reference>
<dbReference type="PANTHER" id="PTHR42060:SF1">
    <property type="entry name" value="NHL REPEAT-CONTAINING PROTEIN"/>
    <property type="match status" value="1"/>
</dbReference>
<dbReference type="PANTHER" id="PTHR42060">
    <property type="entry name" value="NHL REPEAT-CONTAINING PROTEIN-RELATED"/>
    <property type="match status" value="1"/>
</dbReference>
<dbReference type="OrthoDB" id="9977941at2759"/>
<sequence length="328" mass="34872">MHVLNYLWYSIVTASLVHALPLPGDSAVGVIWTFPNGTWIENLAVRQNGEVLCTSLTKAALYMVNPFQHTAQLVHQFDQGDDLLGITEVENDVFAIVSANISFTTSTAMPGSAALWRVDMAAWEQGMPNAVTLVSRLLDVGLPDGIVALPDQLGLALLADAAKGRVWKVDVWTGEHSVAFQSELFRPNTSVLPLGIDGLSIWKDNLFFTNIARSVFGHVPISQNGSATGPIQQIAETPFGDDFAIAVDGTAYVVGDNTLFGVDLEGSAKILAGGPDDLTLEGATSAQFGRTSMDDGVLYIGTNGGLLSPVDGEIRGGQLLAINTKLFD</sequence>
<evidence type="ECO:0000256" key="1">
    <source>
        <dbReference type="SAM" id="SignalP"/>
    </source>
</evidence>
<protein>
    <recommendedName>
        <fullName evidence="4">SMP-30/Gluconolactonase/LRE-like region domain-containing protein</fullName>
    </recommendedName>
</protein>
<feature type="chain" id="PRO_5040475761" description="SMP-30/Gluconolactonase/LRE-like region domain-containing protein" evidence="1">
    <location>
        <begin position="20"/>
        <end position="328"/>
    </location>
</feature>
<dbReference type="Gene3D" id="2.120.10.30">
    <property type="entry name" value="TolB, C-terminal domain"/>
    <property type="match status" value="1"/>
</dbReference>
<dbReference type="SUPFAM" id="SSF63829">
    <property type="entry name" value="Calcium-dependent phosphotriesterase"/>
    <property type="match status" value="1"/>
</dbReference>
<evidence type="ECO:0000313" key="2">
    <source>
        <dbReference type="EMBL" id="KAF2095109.1"/>
    </source>
</evidence>
<evidence type="ECO:0008006" key="4">
    <source>
        <dbReference type="Google" id="ProtNLM"/>
    </source>
</evidence>
<dbReference type="InterPro" id="IPR052998">
    <property type="entry name" value="Hetero-Diels-Alderase-like"/>
</dbReference>
<keyword evidence="1" id="KW-0732">Signal</keyword>
<organism evidence="2 3">
    <name type="scientific">Rhizodiscina lignyota</name>
    <dbReference type="NCBI Taxonomy" id="1504668"/>
    <lineage>
        <taxon>Eukaryota</taxon>
        <taxon>Fungi</taxon>
        <taxon>Dikarya</taxon>
        <taxon>Ascomycota</taxon>
        <taxon>Pezizomycotina</taxon>
        <taxon>Dothideomycetes</taxon>
        <taxon>Pleosporomycetidae</taxon>
        <taxon>Aulographales</taxon>
        <taxon>Rhizodiscinaceae</taxon>
        <taxon>Rhizodiscina</taxon>
    </lineage>
</organism>
<proteinExistence type="predicted"/>
<dbReference type="Proteomes" id="UP000799772">
    <property type="component" value="Unassembled WGS sequence"/>
</dbReference>
<name>A0A9P4M6R7_9PEZI</name>
<gene>
    <name evidence="2" type="ORF">NA57DRAFT_79597</name>
</gene>
<evidence type="ECO:0000313" key="3">
    <source>
        <dbReference type="Proteomes" id="UP000799772"/>
    </source>
</evidence>
<accession>A0A9P4M6R7</accession>
<dbReference type="InterPro" id="IPR011042">
    <property type="entry name" value="6-blade_b-propeller_TolB-like"/>
</dbReference>
<dbReference type="AlphaFoldDB" id="A0A9P4M6R7"/>